<dbReference type="InterPro" id="IPR029063">
    <property type="entry name" value="SAM-dependent_MTases_sf"/>
</dbReference>
<proteinExistence type="predicted"/>
<dbReference type="AlphaFoldDB" id="A0A383BU18"/>
<gene>
    <name evidence="1" type="ORF">METZ01_LOCUS476184</name>
</gene>
<evidence type="ECO:0008006" key="2">
    <source>
        <dbReference type="Google" id="ProtNLM"/>
    </source>
</evidence>
<dbReference type="EMBL" id="UINC01203193">
    <property type="protein sequence ID" value="SVE23330.1"/>
    <property type="molecule type" value="Genomic_DNA"/>
</dbReference>
<organism evidence="1">
    <name type="scientific">marine metagenome</name>
    <dbReference type="NCBI Taxonomy" id="408172"/>
    <lineage>
        <taxon>unclassified sequences</taxon>
        <taxon>metagenomes</taxon>
        <taxon>ecological metagenomes</taxon>
    </lineage>
</organism>
<protein>
    <recommendedName>
        <fullName evidence="2">Class I SAM-dependent methyltransferase</fullName>
    </recommendedName>
</protein>
<accession>A0A383BU18</accession>
<sequence>HRQTSDGYFKTNKMKFDCIFIDGLHTYYQVKKDIYNSLNCLNENGVIFIHDCLPNNVYAQAVPRCQFNWNGTVWKAIVEFRTKEEFDTYTCYADQGIGIILKRKNRNKLDIKIDNFSKLKFSSFFKNYKEFMNIIEHQELKTLF</sequence>
<dbReference type="SUPFAM" id="SSF53335">
    <property type="entry name" value="S-adenosyl-L-methionine-dependent methyltransferases"/>
    <property type="match status" value="1"/>
</dbReference>
<name>A0A383BU18_9ZZZZ</name>
<reference evidence="1" key="1">
    <citation type="submission" date="2018-05" db="EMBL/GenBank/DDBJ databases">
        <authorList>
            <person name="Lanie J.A."/>
            <person name="Ng W.-L."/>
            <person name="Kazmierczak K.M."/>
            <person name="Andrzejewski T.M."/>
            <person name="Davidsen T.M."/>
            <person name="Wayne K.J."/>
            <person name="Tettelin H."/>
            <person name="Glass J.I."/>
            <person name="Rusch D."/>
            <person name="Podicherti R."/>
            <person name="Tsui H.-C.T."/>
            <person name="Winkler M.E."/>
        </authorList>
    </citation>
    <scope>NUCLEOTIDE SEQUENCE</scope>
</reference>
<feature type="non-terminal residue" evidence="1">
    <location>
        <position position="1"/>
    </location>
</feature>
<dbReference type="Gene3D" id="3.40.50.150">
    <property type="entry name" value="Vaccinia Virus protein VP39"/>
    <property type="match status" value="1"/>
</dbReference>
<evidence type="ECO:0000313" key="1">
    <source>
        <dbReference type="EMBL" id="SVE23330.1"/>
    </source>
</evidence>
<dbReference type="Pfam" id="PF13578">
    <property type="entry name" value="Methyltransf_24"/>
    <property type="match status" value="1"/>
</dbReference>